<dbReference type="Proteomes" id="UP000321534">
    <property type="component" value="Unassembled WGS sequence"/>
</dbReference>
<feature type="region of interest" description="Disordered" evidence="1">
    <location>
        <begin position="99"/>
        <end position="125"/>
    </location>
</feature>
<evidence type="ECO:0000259" key="2">
    <source>
        <dbReference type="Pfam" id="PF04993"/>
    </source>
</evidence>
<comment type="caution">
    <text evidence="3">The sequence shown here is derived from an EMBL/GenBank/DDBJ whole genome shotgun (WGS) entry which is preliminary data.</text>
</comment>
<dbReference type="SUPFAM" id="SSF159894">
    <property type="entry name" value="YgaC/TfoX-N like"/>
    <property type="match status" value="1"/>
</dbReference>
<keyword evidence="4" id="KW-1185">Reference proteome</keyword>
<evidence type="ECO:0000313" key="4">
    <source>
        <dbReference type="Proteomes" id="UP000321534"/>
    </source>
</evidence>
<name>A0A512CZ84_9MICO</name>
<evidence type="ECO:0000313" key="3">
    <source>
        <dbReference type="EMBL" id="GEO29536.1"/>
    </source>
</evidence>
<feature type="domain" description="TfoX N-terminal" evidence="2">
    <location>
        <begin position="18"/>
        <end position="102"/>
    </location>
</feature>
<feature type="compositionally biased region" description="Basic residues" evidence="1">
    <location>
        <begin position="110"/>
        <end position="119"/>
    </location>
</feature>
<dbReference type="AlphaFoldDB" id="A0A512CZ84"/>
<dbReference type="Pfam" id="PF04993">
    <property type="entry name" value="TfoX_N"/>
    <property type="match status" value="1"/>
</dbReference>
<dbReference type="InterPro" id="IPR007076">
    <property type="entry name" value="TfoX_N"/>
</dbReference>
<dbReference type="Gene3D" id="3.30.1460.30">
    <property type="entry name" value="YgaC/TfoX-N like chaperone"/>
    <property type="match status" value="1"/>
</dbReference>
<accession>A0A512CZ84</accession>
<gene>
    <name evidence="3" type="ORF">TAE01_13460</name>
</gene>
<feature type="region of interest" description="Disordered" evidence="1">
    <location>
        <begin position="65"/>
        <end position="84"/>
    </location>
</feature>
<dbReference type="RefSeq" id="WP_147064709.1">
    <property type="nucleotide sequence ID" value="NZ_BAAARO010000002.1"/>
</dbReference>
<dbReference type="EMBL" id="BJYX01000005">
    <property type="protein sequence ID" value="GEO29536.1"/>
    <property type="molecule type" value="Genomic_DNA"/>
</dbReference>
<evidence type="ECO:0000256" key="1">
    <source>
        <dbReference type="SAM" id="MobiDB-lite"/>
    </source>
</evidence>
<proteinExistence type="predicted"/>
<sequence>MDLPKHSDEAKERFRSLVTPAPGVEVRPMFGSVGAFVNGTMFAGLFGADVGVKLDEAGLEELRALPGSGPFGPEGRPMGGWLSLPAELDDTARSAWVDRARDHVATLPPKVRKPKRQAPRRPERA</sequence>
<protein>
    <recommendedName>
        <fullName evidence="2">TfoX N-terminal domain-containing protein</fullName>
    </recommendedName>
</protein>
<dbReference type="OrthoDB" id="3786860at2"/>
<organism evidence="3 4">
    <name type="scientific">Terrabacter aerolatus</name>
    <dbReference type="NCBI Taxonomy" id="422442"/>
    <lineage>
        <taxon>Bacteria</taxon>
        <taxon>Bacillati</taxon>
        <taxon>Actinomycetota</taxon>
        <taxon>Actinomycetes</taxon>
        <taxon>Micrococcales</taxon>
        <taxon>Intrasporangiaceae</taxon>
        <taxon>Terrabacter</taxon>
    </lineage>
</organism>
<reference evidence="3 4" key="1">
    <citation type="submission" date="2019-07" db="EMBL/GenBank/DDBJ databases">
        <title>Whole genome shotgun sequence of Terrabacter aerolatus NBRC 106305.</title>
        <authorList>
            <person name="Hosoyama A."/>
            <person name="Uohara A."/>
            <person name="Ohji S."/>
            <person name="Ichikawa N."/>
        </authorList>
    </citation>
    <scope>NUCLEOTIDE SEQUENCE [LARGE SCALE GENOMIC DNA]</scope>
    <source>
        <strain evidence="3 4">NBRC 106305</strain>
    </source>
</reference>